<organism evidence="2 3">
    <name type="scientific">Roseateles subflavus</name>
    <dbReference type="NCBI Taxonomy" id="3053353"/>
    <lineage>
        <taxon>Bacteria</taxon>
        <taxon>Pseudomonadati</taxon>
        <taxon>Pseudomonadota</taxon>
        <taxon>Betaproteobacteria</taxon>
        <taxon>Burkholderiales</taxon>
        <taxon>Sphaerotilaceae</taxon>
        <taxon>Roseateles</taxon>
    </lineage>
</organism>
<name>A0ABT7LD84_9BURK</name>
<keyword evidence="3" id="KW-1185">Reference proteome</keyword>
<keyword evidence="2" id="KW-0808">Transferase</keyword>
<evidence type="ECO:0000313" key="2">
    <source>
        <dbReference type="EMBL" id="MDL5030812.1"/>
    </source>
</evidence>
<dbReference type="Pfam" id="PF13649">
    <property type="entry name" value="Methyltransf_25"/>
    <property type="match status" value="1"/>
</dbReference>
<dbReference type="RefSeq" id="WP_285980939.1">
    <property type="nucleotide sequence ID" value="NZ_JASVDS010000001.1"/>
</dbReference>
<dbReference type="PANTHER" id="PTHR43591">
    <property type="entry name" value="METHYLTRANSFERASE"/>
    <property type="match status" value="1"/>
</dbReference>
<dbReference type="SUPFAM" id="SSF53335">
    <property type="entry name" value="S-adenosyl-L-methionine-dependent methyltransferases"/>
    <property type="match status" value="1"/>
</dbReference>
<protein>
    <submittedName>
        <fullName evidence="2">Methyltransferase domain-containing protein</fullName>
    </submittedName>
</protein>
<dbReference type="InterPro" id="IPR041698">
    <property type="entry name" value="Methyltransf_25"/>
</dbReference>
<comment type="caution">
    <text evidence="2">The sequence shown here is derived from an EMBL/GenBank/DDBJ whole genome shotgun (WGS) entry which is preliminary data.</text>
</comment>
<dbReference type="Proteomes" id="UP001238603">
    <property type="component" value="Unassembled WGS sequence"/>
</dbReference>
<evidence type="ECO:0000313" key="3">
    <source>
        <dbReference type="Proteomes" id="UP001238603"/>
    </source>
</evidence>
<accession>A0ABT7LD84</accession>
<gene>
    <name evidence="2" type="ORF">QRD43_02745</name>
</gene>
<sequence>MDPSAASARVFDQLAELYQSKYMDLDLYDETYARLAHALRAGARVLDAACGPGTVARRLMAWRPDLQWLGVDLAPRMVELARAAVPSARFEVGDCRALPGVDGSWDAIVCAFGLPYLEPREAEAFIAQAARLLKPGGCLYLSTQGGRPEDSGPQRSSRGDIVHVYFHPMDGPAGVGAWLDAAGLDVQTQAPLPCPVNATVQTSDWYCIARKRPPRV</sequence>
<dbReference type="GO" id="GO:0008168">
    <property type="term" value="F:methyltransferase activity"/>
    <property type="evidence" value="ECO:0007669"/>
    <property type="project" value="UniProtKB-KW"/>
</dbReference>
<reference evidence="2 3" key="1">
    <citation type="submission" date="2023-06" db="EMBL/GenBank/DDBJ databases">
        <title>Pelomonas sp. APW6 16S ribosomal RNA gene genome sequencing and assembly.</title>
        <authorList>
            <person name="Woo H."/>
        </authorList>
    </citation>
    <scope>NUCLEOTIDE SEQUENCE [LARGE SCALE GENOMIC DNA]</scope>
    <source>
        <strain evidence="2 3">APW6</strain>
    </source>
</reference>
<keyword evidence="2" id="KW-0489">Methyltransferase</keyword>
<dbReference type="Gene3D" id="3.40.50.150">
    <property type="entry name" value="Vaccinia Virus protein VP39"/>
    <property type="match status" value="1"/>
</dbReference>
<proteinExistence type="predicted"/>
<evidence type="ECO:0000259" key="1">
    <source>
        <dbReference type="Pfam" id="PF13649"/>
    </source>
</evidence>
<dbReference type="InterPro" id="IPR029063">
    <property type="entry name" value="SAM-dependent_MTases_sf"/>
</dbReference>
<dbReference type="EMBL" id="JASVDS010000001">
    <property type="protein sequence ID" value="MDL5030812.1"/>
    <property type="molecule type" value="Genomic_DNA"/>
</dbReference>
<feature type="domain" description="Methyltransferase" evidence="1">
    <location>
        <begin position="45"/>
        <end position="137"/>
    </location>
</feature>
<dbReference type="GO" id="GO:0032259">
    <property type="term" value="P:methylation"/>
    <property type="evidence" value="ECO:0007669"/>
    <property type="project" value="UniProtKB-KW"/>
</dbReference>
<dbReference type="CDD" id="cd02440">
    <property type="entry name" value="AdoMet_MTases"/>
    <property type="match status" value="1"/>
</dbReference>